<dbReference type="RefSeq" id="WP_312865001.1">
    <property type="nucleotide sequence ID" value="NZ_JACHJN010000006.1"/>
</dbReference>
<gene>
    <name evidence="3" type="ORF">FHS29_004003</name>
</gene>
<comment type="caution">
    <text evidence="3">The sequence shown here is derived from an EMBL/GenBank/DDBJ whole genome shotgun (WGS) entry which is preliminary data.</text>
</comment>
<dbReference type="Pfam" id="PF01636">
    <property type="entry name" value="APH"/>
    <property type="match status" value="1"/>
</dbReference>
<evidence type="ECO:0000313" key="4">
    <source>
        <dbReference type="Proteomes" id="UP000547510"/>
    </source>
</evidence>
<proteinExistence type="predicted"/>
<keyword evidence="4" id="KW-1185">Reference proteome</keyword>
<dbReference type="InterPro" id="IPR011009">
    <property type="entry name" value="Kinase-like_dom_sf"/>
</dbReference>
<name>A0A841CMP2_9PSEU</name>
<dbReference type="AlphaFoldDB" id="A0A841CMP2"/>
<dbReference type="InterPro" id="IPR002575">
    <property type="entry name" value="Aminoglycoside_PTrfase"/>
</dbReference>
<feature type="domain" description="Aminoglycoside phosphotransferase" evidence="2">
    <location>
        <begin position="54"/>
        <end position="239"/>
    </location>
</feature>
<evidence type="ECO:0000259" key="2">
    <source>
        <dbReference type="Pfam" id="PF01636"/>
    </source>
</evidence>
<dbReference type="SUPFAM" id="SSF56112">
    <property type="entry name" value="Protein kinase-like (PK-like)"/>
    <property type="match status" value="1"/>
</dbReference>
<feature type="region of interest" description="Disordered" evidence="1">
    <location>
        <begin position="315"/>
        <end position="338"/>
    </location>
</feature>
<evidence type="ECO:0000256" key="1">
    <source>
        <dbReference type="SAM" id="MobiDB-lite"/>
    </source>
</evidence>
<accession>A0A841CMP2</accession>
<dbReference type="EMBL" id="JACHJN010000006">
    <property type="protein sequence ID" value="MBB5957408.1"/>
    <property type="molecule type" value="Genomic_DNA"/>
</dbReference>
<evidence type="ECO:0000313" key="3">
    <source>
        <dbReference type="EMBL" id="MBB5957408.1"/>
    </source>
</evidence>
<organism evidence="3 4">
    <name type="scientific">Saccharothrix tamanrassetensis</name>
    <dbReference type="NCBI Taxonomy" id="1051531"/>
    <lineage>
        <taxon>Bacteria</taxon>
        <taxon>Bacillati</taxon>
        <taxon>Actinomycetota</taxon>
        <taxon>Actinomycetes</taxon>
        <taxon>Pseudonocardiales</taxon>
        <taxon>Pseudonocardiaceae</taxon>
        <taxon>Saccharothrix</taxon>
    </lineage>
</organism>
<protein>
    <recommendedName>
        <fullName evidence="2">Aminoglycoside phosphotransferase domain-containing protein</fullName>
    </recommendedName>
</protein>
<dbReference type="Proteomes" id="UP000547510">
    <property type="component" value="Unassembled WGS sequence"/>
</dbReference>
<reference evidence="3 4" key="1">
    <citation type="submission" date="2020-08" db="EMBL/GenBank/DDBJ databases">
        <title>Genomic Encyclopedia of Type Strains, Phase III (KMG-III): the genomes of soil and plant-associated and newly described type strains.</title>
        <authorList>
            <person name="Whitman W."/>
        </authorList>
    </citation>
    <scope>NUCLEOTIDE SEQUENCE [LARGE SCALE GENOMIC DNA]</scope>
    <source>
        <strain evidence="3 4">CECT 8640</strain>
    </source>
</reference>
<sequence>MGSTLEMKLAKLGAGVGRIREDVPVSPRARAVDLGRLARWCREHLGSPPAQELFRSGHLSAVIGLRLADDREVVVKVRPDSPRVSACVEVQRHLFQAGYPCPRPLTGATSFDGDIATAETFVPGGDVLPSTDHAALAFAEALARLIRLAPRPAEVSSLAPAPSWAAWNHAGEGLWPCSEEDPDVDLNALAGAEWINDAGRRARDRLRAGGSDSVIGHCDWLAGNLRWSGEALLVVHDWDSVIAESEAVLVGFAAALYSTVSADELATVEETERFLDAYCHVRGRQFSAGELRRSWAAGVWTRAYDAKYQHTVGQPVTSLSEDEARERLRRADAGSRRP</sequence>
<feature type="compositionally biased region" description="Basic and acidic residues" evidence="1">
    <location>
        <begin position="322"/>
        <end position="338"/>
    </location>
</feature>